<organism evidence="1 2">
    <name type="scientific">Rufibacter radiotolerans</name>
    <dbReference type="NCBI Taxonomy" id="1379910"/>
    <lineage>
        <taxon>Bacteria</taxon>
        <taxon>Pseudomonadati</taxon>
        <taxon>Bacteroidota</taxon>
        <taxon>Cytophagia</taxon>
        <taxon>Cytophagales</taxon>
        <taxon>Hymenobacteraceae</taxon>
        <taxon>Rufibacter</taxon>
    </lineage>
</organism>
<accession>A0A0H4VPT5</accession>
<dbReference type="STRING" id="1379910.TH63_19390"/>
<evidence type="ECO:0000313" key="1">
    <source>
        <dbReference type="EMBL" id="AKQ47318.1"/>
    </source>
</evidence>
<dbReference type="AlphaFoldDB" id="A0A0H4VPT5"/>
<keyword evidence="2" id="KW-1185">Reference proteome</keyword>
<name>A0A0H4VPT5_9BACT</name>
<dbReference type="EMBL" id="CP010777">
    <property type="protein sequence ID" value="AKQ47318.1"/>
    <property type="molecule type" value="Genomic_DNA"/>
</dbReference>
<dbReference type="RefSeq" id="WP_048922414.1">
    <property type="nucleotide sequence ID" value="NZ_CP010777.1"/>
</dbReference>
<protein>
    <submittedName>
        <fullName evidence="1">Uncharacterized protein</fullName>
    </submittedName>
</protein>
<reference evidence="1 2" key="1">
    <citation type="submission" date="2015-01" db="EMBL/GenBank/DDBJ databases">
        <title>Rufibacter sp./DG31D/ whole genome sequencing.</title>
        <authorList>
            <person name="Kim M.K."/>
            <person name="Srinivasan S."/>
            <person name="Lee J.-J."/>
        </authorList>
    </citation>
    <scope>NUCLEOTIDE SEQUENCE [LARGE SCALE GENOMIC DNA]</scope>
    <source>
        <strain evidence="1 2">DG31D</strain>
    </source>
</reference>
<proteinExistence type="predicted"/>
<evidence type="ECO:0000313" key="2">
    <source>
        <dbReference type="Proteomes" id="UP000036458"/>
    </source>
</evidence>
<dbReference type="OrthoDB" id="893724at2"/>
<gene>
    <name evidence="1" type="ORF">TH63_19390</name>
</gene>
<dbReference type="KEGG" id="ruf:TH63_19390"/>
<dbReference type="PATRIC" id="fig|1379910.4.peg.4226"/>
<dbReference type="Proteomes" id="UP000036458">
    <property type="component" value="Chromosome"/>
</dbReference>
<dbReference type="PROSITE" id="PS51257">
    <property type="entry name" value="PROKAR_LIPOPROTEIN"/>
    <property type="match status" value="1"/>
</dbReference>
<sequence>MKFPFPLLSFFAFLFLFTSCQEDLDDLEVKARPANLESLSDSCSYRLNGKLYTLNKRIGEGFQNAEVKLDSITHKGHPDSVLYSTLFSLGSPRREYLDIRFIKKYGKNQMTKPDMFLMHPGNKSDLYAKGQHPYAVDYTRFNTQNGIAIEVWNPGYPYLTSHLPWSKNWLTTIGYDCQSNSSFEITRLQRLRNGNFLMEAKFSVNLYSYDASGNTPPGEKPIEVATLHRIENGFIRLQVDL</sequence>